<gene>
    <name evidence="2" type="ORF">MBESOW_P0663</name>
</gene>
<proteinExistence type="predicted"/>
<dbReference type="SUPFAM" id="SSF50199">
    <property type="entry name" value="Staphylococcal nuclease"/>
    <property type="match status" value="1"/>
</dbReference>
<reference evidence="2 3" key="1">
    <citation type="submission" date="2014-12" db="EMBL/GenBank/DDBJ databases">
        <title>Whole genome sequencing of Sphingobium xenophagum OW59.</title>
        <authorList>
            <person name="Ohta Y."/>
            <person name="Nishi S."/>
            <person name="Hatada Y."/>
        </authorList>
    </citation>
    <scope>NUCLEOTIDE SEQUENCE [LARGE SCALE GENOMIC DNA]</scope>
    <source>
        <strain evidence="2 3">OW59</strain>
    </source>
</reference>
<evidence type="ECO:0000313" key="3">
    <source>
        <dbReference type="Proteomes" id="UP000290975"/>
    </source>
</evidence>
<dbReference type="InterPro" id="IPR035437">
    <property type="entry name" value="SNase_OB-fold_sf"/>
</dbReference>
<keyword evidence="3" id="KW-1185">Reference proteome</keyword>
<dbReference type="STRING" id="1192759.GCA_000277525_01735"/>
<evidence type="ECO:0008006" key="4">
    <source>
        <dbReference type="Google" id="ProtNLM"/>
    </source>
</evidence>
<organism evidence="2 3">
    <name type="scientific">Sphingobium xenophagum</name>
    <dbReference type="NCBI Taxonomy" id="121428"/>
    <lineage>
        <taxon>Bacteria</taxon>
        <taxon>Pseudomonadati</taxon>
        <taxon>Pseudomonadota</taxon>
        <taxon>Alphaproteobacteria</taxon>
        <taxon>Sphingomonadales</taxon>
        <taxon>Sphingomonadaceae</taxon>
        <taxon>Sphingobium</taxon>
    </lineage>
</organism>
<feature type="transmembrane region" description="Helical" evidence="1">
    <location>
        <begin position="48"/>
        <end position="70"/>
    </location>
</feature>
<evidence type="ECO:0000313" key="2">
    <source>
        <dbReference type="EMBL" id="GBH29409.1"/>
    </source>
</evidence>
<sequence>MVNEIFGKIGYPYIGEWKPIMAHNLYEPGDRTFDPSGAWLHDRQDGPATIVAGGIILVALVIAAAAILLFKDLMPAADHRAVAARPTISEQFGLCDDLAGAACVLSADSYAYKGHYYRLADISVPSQIGAKCPAEAERAQQGRIALAAMMNGGAFEARPDPIDPDPAARVLVRDGVSIGQLMILKGHARPWSPKPIHWCAGQPR</sequence>
<dbReference type="Proteomes" id="UP000290975">
    <property type="component" value="Unassembled WGS sequence"/>
</dbReference>
<protein>
    <recommendedName>
        <fullName evidence="4">Nuclease</fullName>
    </recommendedName>
</protein>
<dbReference type="EMBL" id="BBQY01000001">
    <property type="protein sequence ID" value="GBH29409.1"/>
    <property type="molecule type" value="Genomic_DNA"/>
</dbReference>
<name>A0A401IYH1_SPHXE</name>
<evidence type="ECO:0000256" key="1">
    <source>
        <dbReference type="SAM" id="Phobius"/>
    </source>
</evidence>
<keyword evidence="1" id="KW-1133">Transmembrane helix</keyword>
<keyword evidence="1" id="KW-0472">Membrane</keyword>
<comment type="caution">
    <text evidence="2">The sequence shown here is derived from an EMBL/GenBank/DDBJ whole genome shotgun (WGS) entry which is preliminary data.</text>
</comment>
<dbReference type="AlphaFoldDB" id="A0A401IYH1"/>
<accession>A0A401IYH1</accession>
<keyword evidence="1" id="KW-0812">Transmembrane</keyword>